<keyword evidence="1" id="KW-0808">Transferase</keyword>
<dbReference type="GO" id="GO:0016747">
    <property type="term" value="F:acyltransferase activity, transferring groups other than amino-acyl groups"/>
    <property type="evidence" value="ECO:0007669"/>
    <property type="project" value="InterPro"/>
</dbReference>
<dbReference type="InterPro" id="IPR050832">
    <property type="entry name" value="Bact_Acetyltransf"/>
</dbReference>
<name>A0A8H9FS79_9MICO</name>
<dbReference type="SUPFAM" id="SSF55729">
    <property type="entry name" value="Acyl-CoA N-acyltransferases (Nat)"/>
    <property type="match status" value="1"/>
</dbReference>
<dbReference type="EMBL" id="BMEA01000001">
    <property type="protein sequence ID" value="GGB65654.1"/>
    <property type="molecule type" value="Genomic_DNA"/>
</dbReference>
<dbReference type="Proteomes" id="UP000628079">
    <property type="component" value="Unassembled WGS sequence"/>
</dbReference>
<evidence type="ECO:0000259" key="3">
    <source>
        <dbReference type="PROSITE" id="PS51186"/>
    </source>
</evidence>
<protein>
    <recommendedName>
        <fullName evidence="3">N-acetyltransferase domain-containing protein</fullName>
    </recommendedName>
</protein>
<dbReference type="PANTHER" id="PTHR43877:SF2">
    <property type="entry name" value="AMINOALKYLPHOSPHONATE N-ACETYLTRANSFERASE-RELATED"/>
    <property type="match status" value="1"/>
</dbReference>
<dbReference type="PROSITE" id="PS51186">
    <property type="entry name" value="GNAT"/>
    <property type="match status" value="1"/>
</dbReference>
<dbReference type="Gene3D" id="3.40.630.30">
    <property type="match status" value="1"/>
</dbReference>
<organism evidence="4 5">
    <name type="scientific">Knoellia flava</name>
    <dbReference type="NCBI Taxonomy" id="913969"/>
    <lineage>
        <taxon>Bacteria</taxon>
        <taxon>Bacillati</taxon>
        <taxon>Actinomycetota</taxon>
        <taxon>Actinomycetes</taxon>
        <taxon>Micrococcales</taxon>
        <taxon>Intrasporangiaceae</taxon>
        <taxon>Knoellia</taxon>
    </lineage>
</organism>
<comment type="caution">
    <text evidence="4">The sequence shown here is derived from an EMBL/GenBank/DDBJ whole genome shotgun (WGS) entry which is preliminary data.</text>
</comment>
<accession>A0A8H9FS79</accession>
<dbReference type="PANTHER" id="PTHR43877">
    <property type="entry name" value="AMINOALKYLPHOSPHONATE N-ACETYLTRANSFERASE-RELATED-RELATED"/>
    <property type="match status" value="1"/>
</dbReference>
<sequence length="155" mass="16981">MQDAGIRLAEPRDAFAVAALTLQDDRECGAVAEPGFLDRYADAWLADRARVTFVAEAADGRPLGMVTAAVMTALPSSRRPAYRWLHVSLLFVTADARGVGLGGRLLGTLQQWCMDNGVNRVQLIAAPEARTLYERAGFLPPADDRLEWQVPEDRD</sequence>
<dbReference type="InterPro" id="IPR016181">
    <property type="entry name" value="Acyl_CoA_acyltransferase"/>
</dbReference>
<reference evidence="4" key="2">
    <citation type="submission" date="2020-09" db="EMBL/GenBank/DDBJ databases">
        <authorList>
            <person name="Sun Q."/>
            <person name="Zhou Y."/>
        </authorList>
    </citation>
    <scope>NUCLEOTIDE SEQUENCE</scope>
    <source>
        <strain evidence="4">CGMCC 1.10749</strain>
    </source>
</reference>
<evidence type="ECO:0000313" key="4">
    <source>
        <dbReference type="EMBL" id="GGB65654.1"/>
    </source>
</evidence>
<dbReference type="InterPro" id="IPR000182">
    <property type="entry name" value="GNAT_dom"/>
</dbReference>
<gene>
    <name evidence="4" type="ORF">GCM10011314_01060</name>
</gene>
<dbReference type="Pfam" id="PF00583">
    <property type="entry name" value="Acetyltransf_1"/>
    <property type="match status" value="1"/>
</dbReference>
<evidence type="ECO:0000313" key="5">
    <source>
        <dbReference type="Proteomes" id="UP000628079"/>
    </source>
</evidence>
<keyword evidence="2" id="KW-0012">Acyltransferase</keyword>
<feature type="domain" description="N-acetyltransferase" evidence="3">
    <location>
        <begin position="4"/>
        <end position="155"/>
    </location>
</feature>
<proteinExistence type="predicted"/>
<evidence type="ECO:0000256" key="1">
    <source>
        <dbReference type="ARBA" id="ARBA00022679"/>
    </source>
</evidence>
<dbReference type="AlphaFoldDB" id="A0A8H9FS79"/>
<evidence type="ECO:0000256" key="2">
    <source>
        <dbReference type="ARBA" id="ARBA00023315"/>
    </source>
</evidence>
<reference evidence="4" key="1">
    <citation type="journal article" date="2014" name="Int. J. Syst. Evol. Microbiol.">
        <title>Complete genome sequence of Corynebacterium casei LMG S-19264T (=DSM 44701T), isolated from a smear-ripened cheese.</title>
        <authorList>
            <consortium name="US DOE Joint Genome Institute (JGI-PGF)"/>
            <person name="Walter F."/>
            <person name="Albersmeier A."/>
            <person name="Kalinowski J."/>
            <person name="Ruckert C."/>
        </authorList>
    </citation>
    <scope>NUCLEOTIDE SEQUENCE</scope>
    <source>
        <strain evidence="4">CGMCC 1.10749</strain>
    </source>
</reference>